<sequence length="78" mass="8497">MTRQPRRRRHGGHAGTDSHGDAETGERGGPGSVAVAIARRDRWSPDGTGAELKSSDRVLARMHTQPHRPNREVGDSHP</sequence>
<feature type="compositionally biased region" description="Basic and acidic residues" evidence="1">
    <location>
        <begin position="16"/>
        <end position="26"/>
    </location>
</feature>
<evidence type="ECO:0000313" key="3">
    <source>
        <dbReference type="Proteomes" id="UP000437065"/>
    </source>
</evidence>
<accession>A0A6B0T0A3</accession>
<feature type="compositionally biased region" description="Basic residues" evidence="1">
    <location>
        <begin position="1"/>
        <end position="12"/>
    </location>
</feature>
<comment type="caution">
    <text evidence="2">The sequence shown here is derived from an EMBL/GenBank/DDBJ whole genome shotgun (WGS) entry which is preliminary data.</text>
</comment>
<reference evidence="2 3" key="1">
    <citation type="submission" date="2019-12" db="EMBL/GenBank/DDBJ databases">
        <title>Isolation and characterization of three novel carbon monoxide-oxidizing members of Halobacteria from salione crusts and soils.</title>
        <authorList>
            <person name="Myers M.R."/>
            <person name="King G.M."/>
        </authorList>
    </citation>
    <scope>NUCLEOTIDE SEQUENCE [LARGE SCALE GENOMIC DNA]</scope>
    <source>
        <strain evidence="2 3">WSA2</strain>
    </source>
</reference>
<organism evidence="2 3">
    <name type="scientific">Halobaculum saliterrae</name>
    <dbReference type="NCBI Taxonomy" id="2073113"/>
    <lineage>
        <taxon>Archaea</taxon>
        <taxon>Methanobacteriati</taxon>
        <taxon>Methanobacteriota</taxon>
        <taxon>Stenosarchaea group</taxon>
        <taxon>Halobacteria</taxon>
        <taxon>Halobacteriales</taxon>
        <taxon>Haloferacaceae</taxon>
        <taxon>Halobaculum</taxon>
    </lineage>
</organism>
<evidence type="ECO:0000256" key="1">
    <source>
        <dbReference type="SAM" id="MobiDB-lite"/>
    </source>
</evidence>
<dbReference type="EMBL" id="WUUS01000007">
    <property type="protein sequence ID" value="MXR42161.1"/>
    <property type="molecule type" value="Genomic_DNA"/>
</dbReference>
<feature type="region of interest" description="Disordered" evidence="1">
    <location>
        <begin position="1"/>
        <end position="78"/>
    </location>
</feature>
<proteinExistence type="predicted"/>
<feature type="compositionally biased region" description="Basic and acidic residues" evidence="1">
    <location>
        <begin position="69"/>
        <end position="78"/>
    </location>
</feature>
<gene>
    <name evidence="2" type="ORF">GRX01_12530</name>
</gene>
<dbReference type="RefSeq" id="WP_159667888.1">
    <property type="nucleotide sequence ID" value="NZ_WUUS01000007.1"/>
</dbReference>
<keyword evidence="3" id="KW-1185">Reference proteome</keyword>
<evidence type="ECO:0000313" key="2">
    <source>
        <dbReference type="EMBL" id="MXR42161.1"/>
    </source>
</evidence>
<name>A0A6B0T0A3_9EURY</name>
<dbReference type="AlphaFoldDB" id="A0A6B0T0A3"/>
<dbReference type="Proteomes" id="UP000437065">
    <property type="component" value="Unassembled WGS sequence"/>
</dbReference>
<protein>
    <submittedName>
        <fullName evidence="2">Uncharacterized protein</fullName>
    </submittedName>
</protein>